<reference evidence="2 3" key="1">
    <citation type="submission" date="2019-02" db="EMBL/GenBank/DDBJ databases">
        <title>Deep-cultivation of Planctomycetes and their phenomic and genomic characterization uncovers novel biology.</title>
        <authorList>
            <person name="Wiegand S."/>
            <person name="Jogler M."/>
            <person name="Boedeker C."/>
            <person name="Pinto D."/>
            <person name="Vollmers J."/>
            <person name="Rivas-Marin E."/>
            <person name="Kohn T."/>
            <person name="Peeters S.H."/>
            <person name="Heuer A."/>
            <person name="Rast P."/>
            <person name="Oberbeckmann S."/>
            <person name="Bunk B."/>
            <person name="Jeske O."/>
            <person name="Meyerdierks A."/>
            <person name="Storesund J.E."/>
            <person name="Kallscheuer N."/>
            <person name="Luecker S."/>
            <person name="Lage O.M."/>
            <person name="Pohl T."/>
            <person name="Merkel B.J."/>
            <person name="Hornburger P."/>
            <person name="Mueller R.-W."/>
            <person name="Bruemmer F."/>
            <person name="Labrenz M."/>
            <person name="Spormann A.M."/>
            <person name="Op Den Camp H."/>
            <person name="Overmann J."/>
            <person name="Amann R."/>
            <person name="Jetten M.S.M."/>
            <person name="Mascher T."/>
            <person name="Medema M.H."/>
            <person name="Devos D.P."/>
            <person name="Kaster A.-K."/>
            <person name="Ovreas L."/>
            <person name="Rohde M."/>
            <person name="Galperin M.Y."/>
            <person name="Jogler C."/>
        </authorList>
    </citation>
    <scope>NUCLEOTIDE SEQUENCE [LARGE SCALE GENOMIC DNA]</scope>
    <source>
        <strain evidence="2 3">Pla123a</strain>
    </source>
</reference>
<protein>
    <submittedName>
        <fullName evidence="2">Uncharacterized protein</fullName>
    </submittedName>
</protein>
<evidence type="ECO:0000313" key="2">
    <source>
        <dbReference type="EMBL" id="TWT85416.1"/>
    </source>
</evidence>
<dbReference type="EMBL" id="SJPO01000001">
    <property type="protein sequence ID" value="TWT85416.1"/>
    <property type="molecule type" value="Genomic_DNA"/>
</dbReference>
<dbReference type="AlphaFoldDB" id="A0A5C5ZE40"/>
<proteinExistence type="predicted"/>
<comment type="caution">
    <text evidence="2">The sequence shown here is derived from an EMBL/GenBank/DDBJ whole genome shotgun (WGS) entry which is preliminary data.</text>
</comment>
<evidence type="ECO:0000313" key="3">
    <source>
        <dbReference type="Proteomes" id="UP000318478"/>
    </source>
</evidence>
<organism evidence="2 3">
    <name type="scientific">Posidoniimonas polymericola</name>
    <dbReference type="NCBI Taxonomy" id="2528002"/>
    <lineage>
        <taxon>Bacteria</taxon>
        <taxon>Pseudomonadati</taxon>
        <taxon>Planctomycetota</taxon>
        <taxon>Planctomycetia</taxon>
        <taxon>Pirellulales</taxon>
        <taxon>Lacipirellulaceae</taxon>
        <taxon>Posidoniimonas</taxon>
    </lineage>
</organism>
<dbReference type="Proteomes" id="UP000318478">
    <property type="component" value="Unassembled WGS sequence"/>
</dbReference>
<keyword evidence="3" id="KW-1185">Reference proteome</keyword>
<sequence length="405" mass="44975">MFESTGRAAYPRGLPRHPAEPTVPASDDRFQQLALHADDATEMLERLAERCLAERDWGTLFEARLMQARRRLGLPIDCRLLSDQSAEVRDQLEQAYHAACVEAADGMIAADRLVDAWPYLRAAGEQQRMADALAAVRPTDQTAEELIQLALHEGVNPAVGFRWLLDHYGTCNAVTTLDGLAGYFEPDELRPCAEILVGWMHRELTESVAAHIEREEGQRPVGKFTDWLPTRPWLFEHELSHVDASHLGSTVRLSRLLTEPAIVRLALDLAEYGARLHESQRFPQPPPFEDVYTAHALWLHAALGEQADQAAAYFRGQVDSHPDEYSRPACVEAYVDLLSRIGRESQALGELDELVAADEPLPSGVPTPLELARASGDWPAYDRLVQSRGDAVGYAAGLIARREAP</sequence>
<name>A0A5C5ZE40_9BACT</name>
<evidence type="ECO:0000256" key="1">
    <source>
        <dbReference type="SAM" id="MobiDB-lite"/>
    </source>
</evidence>
<feature type="region of interest" description="Disordered" evidence="1">
    <location>
        <begin position="1"/>
        <end position="24"/>
    </location>
</feature>
<gene>
    <name evidence="2" type="ORF">Pla123a_02230</name>
</gene>
<accession>A0A5C5ZE40</accession>